<dbReference type="PROSITE" id="PS50222">
    <property type="entry name" value="EF_HAND_2"/>
    <property type="match status" value="1"/>
</dbReference>
<proteinExistence type="predicted"/>
<dbReference type="GO" id="GO:0005509">
    <property type="term" value="F:calcium ion binding"/>
    <property type="evidence" value="ECO:0007669"/>
    <property type="project" value="InterPro"/>
</dbReference>
<feature type="coiled-coil region" evidence="2">
    <location>
        <begin position="709"/>
        <end position="747"/>
    </location>
</feature>
<dbReference type="InterPro" id="IPR011992">
    <property type="entry name" value="EF-hand-dom_pair"/>
</dbReference>
<dbReference type="PROSITE" id="PS00018">
    <property type="entry name" value="EF_HAND_1"/>
    <property type="match status" value="1"/>
</dbReference>
<dbReference type="InterPro" id="IPR018247">
    <property type="entry name" value="EF_Hand_1_Ca_BS"/>
</dbReference>
<dbReference type="InterPro" id="IPR002048">
    <property type="entry name" value="EF_hand_dom"/>
</dbReference>
<name>A0A7J6MQN3_PERCH</name>
<accession>A0A7J6MQN3</accession>
<evidence type="ECO:0000259" key="4">
    <source>
        <dbReference type="PROSITE" id="PS50222"/>
    </source>
</evidence>
<evidence type="ECO:0000256" key="3">
    <source>
        <dbReference type="SAM" id="MobiDB-lite"/>
    </source>
</evidence>
<reference evidence="5 6" key="1">
    <citation type="submission" date="2020-04" db="EMBL/GenBank/DDBJ databases">
        <title>Perkinsus chesapeaki whole genome sequence.</title>
        <authorList>
            <person name="Bogema D.R."/>
        </authorList>
    </citation>
    <scope>NUCLEOTIDE SEQUENCE [LARGE SCALE GENOMIC DNA]</scope>
    <source>
        <strain evidence="5">ATCC PRA-425</strain>
    </source>
</reference>
<keyword evidence="6" id="KW-1185">Reference proteome</keyword>
<evidence type="ECO:0000313" key="6">
    <source>
        <dbReference type="Proteomes" id="UP000591131"/>
    </source>
</evidence>
<feature type="compositionally biased region" description="Polar residues" evidence="3">
    <location>
        <begin position="946"/>
        <end position="961"/>
    </location>
</feature>
<evidence type="ECO:0000256" key="2">
    <source>
        <dbReference type="SAM" id="Coils"/>
    </source>
</evidence>
<feature type="region of interest" description="Disordered" evidence="3">
    <location>
        <begin position="620"/>
        <end position="663"/>
    </location>
</feature>
<keyword evidence="2" id="KW-0175">Coiled coil</keyword>
<keyword evidence="1" id="KW-0106">Calcium</keyword>
<protein>
    <recommendedName>
        <fullName evidence="4">EF-hand domain-containing protein</fullName>
    </recommendedName>
</protein>
<dbReference type="Proteomes" id="UP000591131">
    <property type="component" value="Unassembled WGS sequence"/>
</dbReference>
<gene>
    <name evidence="5" type="ORF">FOL47_010187</name>
</gene>
<feature type="region of interest" description="Disordered" evidence="3">
    <location>
        <begin position="946"/>
        <end position="967"/>
    </location>
</feature>
<dbReference type="EMBL" id="JAAPAO010000077">
    <property type="protein sequence ID" value="KAF4673706.1"/>
    <property type="molecule type" value="Genomic_DNA"/>
</dbReference>
<sequence>MAGMTSVDVGQLAVSVPEFDVFKSKSQAELCEMYTHFIRRRCVKGPLLTQEATAQLIGLSVGDARKLACSLHHRGNFTSSELGKAVNLGVDMYQLLAVGCLWSRGLTVEAKLRFIAGMFDFDRDGLIGYDELVLLVANFLRAFTTVSSRIIIEGGEASPYQAAADEGGGNVIGHHEQAKMIADIVYLSFDDLPKTACLSVDEVVRWALEDGAVSRSMAALPSLRPNAAAAGSPKGGLKESAADRVALDDPTYSVELSAGFGRVCPIHSHRSECRYLNEYEVVVASNVLALMKTHADRTYDGSYRQVLLSEFRRLYERARSMLIDDGTVEVEKAAMTVLHRELCNKVSYFKSWFMSLKGGALGIGVVSFRTLLKSLCPCAGDDLVDEWIIKYLGELESVLVSPTAEKNLMGRLFELTSVRKQQNFLRHYGTDLGLLTLREAIRRGLADAAAVDRAISLGIFESMDSPLSKKMFLKHVCHPKFRRIAELQWDRTLREMVASDGDGGTTNVAESILCDDDRSERNRGIDGSTGWMKSLVDVDEIPSGRKSLTRVAVSEMITESLTATIDDVAERFRKKRVRASEEGSTGDVPTQRELTEELLKAIGNARENFVARGADAGRVATASDSSVSPHNVVGTRELESENGSVRDTGSSGGRARTTSDRPGSLREFEQFPSDFLPSDVMRSKLNLVTGRLVALTGRWWDVRKSVEARMKELREITDQEARCRDMKKEAQSHLGSLLDDMARIENESVARIKDLNLDIIFSGQPTGKDRSSSGRSEELKTPFRYRAHRGVFILGPDEWLSKLDITQQRLVRELANNLLGVFGSVTAAVQAIASVRGRPESITMIDMDVALRNLKLGALSRPALLAVFGALDWEKEGSLTADALRRRLTVAASRSAVVCFAPPPPVEIYKSLSVVAGRESKQERKAREERGRKLEHARAVLGLSSSETSFNKTAPTQSTSVGKRKARRNSLPTFDMFRSFLLDEQHREHEKLLKSLSVDDSRIASTKKQLSSEAKRFREVIKQADPNELFDTGMFFNKHSLSRTTKYLTPGEKKRREEALEISQGLRRQKSIRENSKPAVETSVSGKQEMIVLRKQHADYIADPYTMLINYKRSFKFLRLLKENNAPVLVIGSKNQGGVSWKNHFEGLQFSKARMDMSVIATASANYHLIMCLDPILYIKALYQINVPVMMVATNRELNEHPEILDACDYLLPCPTARADFMLRDIVANQVLKEAKPDLSVPVMPEAKPSEVVGGPVHIPEATSSAVSSEWT</sequence>
<evidence type="ECO:0000256" key="1">
    <source>
        <dbReference type="ARBA" id="ARBA00022837"/>
    </source>
</evidence>
<organism evidence="5 6">
    <name type="scientific">Perkinsus chesapeaki</name>
    <name type="common">Clam parasite</name>
    <name type="synonym">Perkinsus andrewsi</name>
    <dbReference type="NCBI Taxonomy" id="330153"/>
    <lineage>
        <taxon>Eukaryota</taxon>
        <taxon>Sar</taxon>
        <taxon>Alveolata</taxon>
        <taxon>Perkinsozoa</taxon>
        <taxon>Perkinsea</taxon>
        <taxon>Perkinsida</taxon>
        <taxon>Perkinsidae</taxon>
        <taxon>Perkinsus</taxon>
    </lineage>
</organism>
<feature type="domain" description="EF-hand" evidence="4">
    <location>
        <begin position="107"/>
        <end position="142"/>
    </location>
</feature>
<dbReference type="OrthoDB" id="420623at2759"/>
<dbReference type="AlphaFoldDB" id="A0A7J6MQN3"/>
<dbReference type="SUPFAM" id="SSF47473">
    <property type="entry name" value="EF-hand"/>
    <property type="match status" value="1"/>
</dbReference>
<evidence type="ECO:0000313" key="5">
    <source>
        <dbReference type="EMBL" id="KAF4673706.1"/>
    </source>
</evidence>
<comment type="caution">
    <text evidence="5">The sequence shown here is derived from an EMBL/GenBank/DDBJ whole genome shotgun (WGS) entry which is preliminary data.</text>
</comment>